<accession>A0A2S0VTH3</accession>
<feature type="region of interest" description="Disordered" evidence="1">
    <location>
        <begin position="162"/>
        <end position="192"/>
    </location>
</feature>
<gene>
    <name evidence="3" type="ORF">C2869_14150</name>
</gene>
<dbReference type="RefSeq" id="WP_108603558.1">
    <property type="nucleotide sequence ID" value="NZ_CP026604.1"/>
</dbReference>
<dbReference type="OrthoDB" id="6291054at2"/>
<feature type="compositionally biased region" description="Low complexity" evidence="1">
    <location>
        <begin position="164"/>
        <end position="185"/>
    </location>
</feature>
<dbReference type="AlphaFoldDB" id="A0A2S0VTH3"/>
<evidence type="ECO:0000256" key="2">
    <source>
        <dbReference type="SAM" id="SignalP"/>
    </source>
</evidence>
<evidence type="ECO:0000256" key="1">
    <source>
        <dbReference type="SAM" id="MobiDB-lite"/>
    </source>
</evidence>
<dbReference type="Proteomes" id="UP000244441">
    <property type="component" value="Chromosome"/>
</dbReference>
<sequence>MDNLFYYYATYLAARFAGMPSASAQLLAYNCRSMADFIEGNACRTPWLTQKGPFQPILVSDKPLTQCNREKVNLGRLNSQLAFVNLPALIDKSVTRQQFDCNDQVFVEPRVKSQYQSQSQSFKHHKNFDLNSSISSNQNPSKNKSRQHTVNPLQSSANLNRYFQSPNKQSPNTQQSNKQQSNSQQLSAQVRKTTSCHYNPLTDVDWRIGGGQFTSAFSQRLAARHSYHTNEESNIETQLDANSANTHSEIDSDLGSEIVPDPIAEINCVANSTFAVEMVNSKLRQLVGGLSNDKQGLATLGCTLFVYQNTWRFSTQSTNGAINEHDSQNTGGSFAHWLDCFYWTYRTIKCHLNQRTLNYQLIHCYPAAGTAKQTIDNLLFRLYSMQGSLLIKEAEWLNAIPVLLKLASSPIDEVFTQWQIGLRYRPNYLLEQALIQCKVHTSSDCVDDQLFKDSLFYKLNFAAQQHSVWLQQRLNLYGYPSICTEQALNLGY</sequence>
<keyword evidence="4" id="KW-1185">Reference proteome</keyword>
<organism evidence="3 4">
    <name type="scientific">Saccharobesus litoralis</name>
    <dbReference type="NCBI Taxonomy" id="2172099"/>
    <lineage>
        <taxon>Bacteria</taxon>
        <taxon>Pseudomonadati</taxon>
        <taxon>Pseudomonadota</taxon>
        <taxon>Gammaproteobacteria</taxon>
        <taxon>Alteromonadales</taxon>
        <taxon>Alteromonadaceae</taxon>
        <taxon>Saccharobesus</taxon>
    </lineage>
</organism>
<feature type="chain" id="PRO_5015770194" evidence="2">
    <location>
        <begin position="25"/>
        <end position="492"/>
    </location>
</feature>
<keyword evidence="2" id="KW-0732">Signal</keyword>
<dbReference type="EMBL" id="CP026604">
    <property type="protein sequence ID" value="AWB67511.1"/>
    <property type="molecule type" value="Genomic_DNA"/>
</dbReference>
<feature type="compositionally biased region" description="Polar residues" evidence="1">
    <location>
        <begin position="235"/>
        <end position="247"/>
    </location>
</feature>
<reference evidence="3 4" key="1">
    <citation type="submission" date="2018-01" db="EMBL/GenBank/DDBJ databases">
        <title>Genome sequence of a Cantenovulum-like bacteria.</title>
        <authorList>
            <person name="Tan W.R."/>
            <person name="Lau N.-S."/>
            <person name="Go F."/>
            <person name="Amirul A.-A.A."/>
        </authorList>
    </citation>
    <scope>NUCLEOTIDE SEQUENCE [LARGE SCALE GENOMIC DNA]</scope>
    <source>
        <strain evidence="3 4">CCB-QB4</strain>
    </source>
</reference>
<name>A0A2S0VTH3_9ALTE</name>
<dbReference type="KEGG" id="cate:C2869_14150"/>
<feature type="region of interest" description="Disordered" evidence="1">
    <location>
        <begin position="228"/>
        <end position="248"/>
    </location>
</feature>
<feature type="region of interest" description="Disordered" evidence="1">
    <location>
        <begin position="129"/>
        <end position="150"/>
    </location>
</feature>
<protein>
    <submittedName>
        <fullName evidence="3">Uncharacterized protein</fullName>
    </submittedName>
</protein>
<feature type="signal peptide" evidence="2">
    <location>
        <begin position="1"/>
        <end position="24"/>
    </location>
</feature>
<proteinExistence type="predicted"/>
<evidence type="ECO:0000313" key="4">
    <source>
        <dbReference type="Proteomes" id="UP000244441"/>
    </source>
</evidence>
<evidence type="ECO:0000313" key="3">
    <source>
        <dbReference type="EMBL" id="AWB67511.1"/>
    </source>
</evidence>